<dbReference type="SUPFAM" id="SSF56672">
    <property type="entry name" value="DNA/RNA polymerases"/>
    <property type="match status" value="1"/>
</dbReference>
<dbReference type="GO" id="GO:0003824">
    <property type="term" value="F:catalytic activity"/>
    <property type="evidence" value="ECO:0007669"/>
    <property type="project" value="InterPro"/>
</dbReference>
<reference evidence="2" key="1">
    <citation type="submission" date="2019-04" db="EMBL/GenBank/DDBJ databases">
        <title>An insight into the mialome of Ixodes scapularis.</title>
        <authorList>
            <person name="Ribeiro J.M."/>
            <person name="Mather T.N."/>
            <person name="Karim S."/>
        </authorList>
    </citation>
    <scope>NUCLEOTIDE SEQUENCE</scope>
</reference>
<name>A0A4D5RYT2_IXOSC</name>
<dbReference type="CDD" id="cd01650">
    <property type="entry name" value="RT_nLTR_like"/>
    <property type="match status" value="1"/>
</dbReference>
<evidence type="ECO:0000259" key="1">
    <source>
        <dbReference type="PROSITE" id="PS50878"/>
    </source>
</evidence>
<dbReference type="InterPro" id="IPR036691">
    <property type="entry name" value="Endo/exonu/phosph_ase_sf"/>
</dbReference>
<dbReference type="VEuPathDB" id="VectorBase:ISCP_028960"/>
<dbReference type="OrthoDB" id="9909359at2759"/>
<accession>A0A4D5RYT2</accession>
<dbReference type="Pfam" id="PF00078">
    <property type="entry name" value="RVT_1"/>
    <property type="match status" value="1"/>
</dbReference>
<dbReference type="AlphaFoldDB" id="A0A4D5RYT2"/>
<dbReference type="VEuPathDB" id="VectorBase:ISCI018898"/>
<protein>
    <submittedName>
        <fullName evidence="2">Putative tick transposon</fullName>
    </submittedName>
</protein>
<evidence type="ECO:0000313" key="2">
    <source>
        <dbReference type="EMBL" id="MOY41964.1"/>
    </source>
</evidence>
<dbReference type="PANTHER" id="PTHR31635:SF196">
    <property type="entry name" value="REVERSE TRANSCRIPTASE DOMAIN-CONTAINING PROTEIN-RELATED"/>
    <property type="match status" value="1"/>
</dbReference>
<dbReference type="PANTHER" id="PTHR31635">
    <property type="entry name" value="REVERSE TRANSCRIPTASE DOMAIN-CONTAINING PROTEIN-RELATED"/>
    <property type="match status" value="1"/>
</dbReference>
<feature type="domain" description="Reverse transcriptase" evidence="1">
    <location>
        <begin position="425"/>
        <end position="581"/>
    </location>
</feature>
<dbReference type="Pfam" id="PF03372">
    <property type="entry name" value="Exo_endo_phos"/>
    <property type="match status" value="1"/>
</dbReference>
<dbReference type="VEuPathDB" id="VectorBase:ISCW018898"/>
<organism evidence="2">
    <name type="scientific">Ixodes scapularis</name>
    <name type="common">Black-legged tick</name>
    <name type="synonym">Deer tick</name>
    <dbReference type="NCBI Taxonomy" id="6945"/>
    <lineage>
        <taxon>Eukaryota</taxon>
        <taxon>Metazoa</taxon>
        <taxon>Ecdysozoa</taxon>
        <taxon>Arthropoda</taxon>
        <taxon>Chelicerata</taxon>
        <taxon>Arachnida</taxon>
        <taxon>Acari</taxon>
        <taxon>Parasitiformes</taxon>
        <taxon>Ixodida</taxon>
        <taxon>Ixodoidea</taxon>
        <taxon>Ixodidae</taxon>
        <taxon>Ixodinae</taxon>
        <taxon>Ixodes</taxon>
    </lineage>
</organism>
<sequence length="581" mass="66626">MGTSGGCCLFLRKSLGFVETAVISCAYGRFVICDFSFSNMQWRVICVYAPNRECERRVFFEGLSEYLNCERFVIFLGDFNCVCAPQDRVNLTRVRDQSAFYVTDIVANNSLEDVTSVSSSNGVCFTHFQGSSHARLDRAYVSLDLAPQCAHYFVQPVSFSDHSLVMFTIGKKVKQPNWNWSLWKMNSCLVKDEVFTVQVKELFRKLHEEEVTMWAGRWERFKEQVKLEAIERSSILNFQRKQKEKALRSLLCNLLLEESANPGEFRQEIRQVKNQLEFIDCERYRGAIVRSRSEKLWQGERPTKRAMSDEKRYAQRKEITELCVGNSIIRDKKAIEGAFVEFYRFLLRKSVPEEDGFENEFLSLMPRLEEHVRERLEEAISVRELTVAIEELSASKTPGPNGLSAEFYRAFKREAAEALHEVLTEAYRKNMLPPSSSKSHIVLIPKSDDPVKLLSVSSYRPISLTNVDYKIYMKVLACRLQNVITYLVGPHQTCGIKGRSICTNIHVARSILECCDAFAGRVAMLQLDLEKAFDKVAHDILFRILEHVNVGSVLLYGIKMAYADCATSIIVNRSISKNIHV</sequence>
<dbReference type="InterPro" id="IPR000477">
    <property type="entry name" value="RT_dom"/>
</dbReference>
<dbReference type="EMBL" id="GHJT01007993">
    <property type="protein sequence ID" value="MOY41964.1"/>
    <property type="molecule type" value="Transcribed_RNA"/>
</dbReference>
<dbReference type="Gene3D" id="3.60.10.10">
    <property type="entry name" value="Endonuclease/exonuclease/phosphatase"/>
    <property type="match status" value="1"/>
</dbReference>
<proteinExistence type="predicted"/>
<dbReference type="GO" id="GO:0071897">
    <property type="term" value="P:DNA biosynthetic process"/>
    <property type="evidence" value="ECO:0007669"/>
    <property type="project" value="UniProtKB-ARBA"/>
</dbReference>
<dbReference type="InterPro" id="IPR005135">
    <property type="entry name" value="Endo/exonuclease/phosphatase"/>
</dbReference>
<dbReference type="PROSITE" id="PS50878">
    <property type="entry name" value="RT_POL"/>
    <property type="match status" value="1"/>
</dbReference>
<dbReference type="SUPFAM" id="SSF56219">
    <property type="entry name" value="DNase I-like"/>
    <property type="match status" value="1"/>
</dbReference>
<dbReference type="InterPro" id="IPR043502">
    <property type="entry name" value="DNA/RNA_pol_sf"/>
</dbReference>